<name>A0A0F9TC57_9ZZZZ</name>
<proteinExistence type="predicted"/>
<gene>
    <name evidence="1" type="ORF">LCGC14_0671670</name>
</gene>
<reference evidence="1" key="1">
    <citation type="journal article" date="2015" name="Nature">
        <title>Complex archaea that bridge the gap between prokaryotes and eukaryotes.</title>
        <authorList>
            <person name="Spang A."/>
            <person name="Saw J.H."/>
            <person name="Jorgensen S.L."/>
            <person name="Zaremba-Niedzwiedzka K."/>
            <person name="Martijn J."/>
            <person name="Lind A.E."/>
            <person name="van Eijk R."/>
            <person name="Schleper C."/>
            <person name="Guy L."/>
            <person name="Ettema T.J."/>
        </authorList>
    </citation>
    <scope>NUCLEOTIDE SEQUENCE</scope>
</reference>
<dbReference type="EMBL" id="LAZR01001323">
    <property type="protein sequence ID" value="KKN46571.1"/>
    <property type="molecule type" value="Genomic_DNA"/>
</dbReference>
<protein>
    <submittedName>
        <fullName evidence="1">Uncharacterized protein</fullName>
    </submittedName>
</protein>
<dbReference type="AlphaFoldDB" id="A0A0F9TC57"/>
<accession>A0A0F9TC57</accession>
<sequence>MKIPIYIDVPQYASRPSDLYISVNPILEPLRKAGWKRYRVDVEIPDLREPDEVIEGKVEEVKDGD</sequence>
<comment type="caution">
    <text evidence="1">The sequence shown here is derived from an EMBL/GenBank/DDBJ whole genome shotgun (WGS) entry which is preliminary data.</text>
</comment>
<evidence type="ECO:0000313" key="1">
    <source>
        <dbReference type="EMBL" id="KKN46571.1"/>
    </source>
</evidence>
<organism evidence="1">
    <name type="scientific">marine sediment metagenome</name>
    <dbReference type="NCBI Taxonomy" id="412755"/>
    <lineage>
        <taxon>unclassified sequences</taxon>
        <taxon>metagenomes</taxon>
        <taxon>ecological metagenomes</taxon>
    </lineage>
</organism>